<dbReference type="InterPro" id="IPR038371">
    <property type="entry name" value="Cu_polyphenol_OxRdtase_sf"/>
</dbReference>
<comment type="catalytic activity">
    <reaction evidence="9">
        <text>S-methyl-5'-thioadenosine + phosphate = 5-(methylsulfanyl)-alpha-D-ribose 1-phosphate + adenine</text>
        <dbReference type="Rhea" id="RHEA:11852"/>
        <dbReference type="ChEBI" id="CHEBI:16708"/>
        <dbReference type="ChEBI" id="CHEBI:17509"/>
        <dbReference type="ChEBI" id="CHEBI:43474"/>
        <dbReference type="ChEBI" id="CHEBI:58533"/>
        <dbReference type="EC" id="2.4.2.28"/>
    </reaction>
    <physiologicalReaction direction="left-to-right" evidence="9">
        <dbReference type="Rhea" id="RHEA:11853"/>
    </physiologicalReaction>
</comment>
<reference evidence="11" key="1">
    <citation type="submission" date="2022-06" db="EMBL/GenBank/DDBJ databases">
        <title>New Polynucleobacter species.</title>
        <authorList>
            <person name="Hahn M.W."/>
        </authorList>
    </citation>
    <scope>NUCLEOTIDE SEQUENCE</scope>
    <source>
        <strain evidence="11">UK-FUSCHL-C3</strain>
    </source>
</reference>
<dbReference type="GO" id="GO:0005507">
    <property type="term" value="F:copper ion binding"/>
    <property type="evidence" value="ECO:0007669"/>
    <property type="project" value="TreeGrafter"/>
</dbReference>
<evidence type="ECO:0000256" key="9">
    <source>
        <dbReference type="ARBA" id="ARBA00049893"/>
    </source>
</evidence>
<dbReference type="InterPro" id="IPR003730">
    <property type="entry name" value="Cu_polyphenol_OxRdtase"/>
</dbReference>
<comment type="similarity">
    <text evidence="2 10">Belongs to the purine nucleoside phosphorylase YfiH/LACC1 family.</text>
</comment>
<evidence type="ECO:0000256" key="6">
    <source>
        <dbReference type="ARBA" id="ARBA00022833"/>
    </source>
</evidence>
<keyword evidence="5" id="KW-0378">Hydrolase</keyword>
<sequence>MIALTVIRAQWPAPGHVHAFTTTRHGGFSKAPFDGFNLGAYAGDELEAILQNRRVLDALLPQGPYWIKQVHGTRVVKVQGSNPGIHENVVEADASFTQTPQTVLSILAADCMSVLLTNQAGTAIAAAHAGWRGLCEGVLENTVALFLQEQSELADRLIAWIGPSISVKHYEVGSEVRDAFLRAAEHRGHTLSDSCFEKSINAKRYMADLPRIAKERLYAMGVKQVFGGDLCTYSEPERFYSYRRQNPTGRFASLIWFNPKP</sequence>
<dbReference type="CDD" id="cd16833">
    <property type="entry name" value="YfiH"/>
    <property type="match status" value="1"/>
</dbReference>
<dbReference type="Gene3D" id="3.60.140.10">
    <property type="entry name" value="CNF1/YfiH-like putative cysteine hydrolases"/>
    <property type="match status" value="1"/>
</dbReference>
<dbReference type="EMBL" id="CP099959">
    <property type="protein sequence ID" value="XCC56849.1"/>
    <property type="molecule type" value="Genomic_DNA"/>
</dbReference>
<organism evidence="11">
    <name type="scientific">Polynucleobacter sp. UK-FUSCHL-C3</name>
    <dbReference type="NCBI Taxonomy" id="2955208"/>
    <lineage>
        <taxon>Bacteria</taxon>
        <taxon>Pseudomonadati</taxon>
        <taxon>Pseudomonadota</taxon>
        <taxon>Betaproteobacteria</taxon>
        <taxon>Burkholderiales</taxon>
        <taxon>Burkholderiaceae</taxon>
        <taxon>Polynucleobacter</taxon>
    </lineage>
</organism>
<dbReference type="GO" id="GO:0017061">
    <property type="term" value="F:S-methyl-5-thioadenosine phosphorylase activity"/>
    <property type="evidence" value="ECO:0007669"/>
    <property type="project" value="UniProtKB-EC"/>
</dbReference>
<dbReference type="AlphaFoldDB" id="A0AAU8A0A4"/>
<evidence type="ECO:0000256" key="4">
    <source>
        <dbReference type="ARBA" id="ARBA00022723"/>
    </source>
</evidence>
<evidence type="ECO:0000256" key="10">
    <source>
        <dbReference type="RuleBase" id="RU361274"/>
    </source>
</evidence>
<evidence type="ECO:0000256" key="3">
    <source>
        <dbReference type="ARBA" id="ARBA00022679"/>
    </source>
</evidence>
<evidence type="ECO:0000256" key="8">
    <source>
        <dbReference type="ARBA" id="ARBA00048968"/>
    </source>
</evidence>
<dbReference type="RefSeq" id="WP_353437850.1">
    <property type="nucleotide sequence ID" value="NZ_CP099959.1"/>
</dbReference>
<dbReference type="PANTHER" id="PTHR30616">
    <property type="entry name" value="UNCHARACTERIZED PROTEIN YFIH"/>
    <property type="match status" value="1"/>
</dbReference>
<protein>
    <recommendedName>
        <fullName evidence="10">Purine nucleoside phosphorylase</fullName>
    </recommendedName>
</protein>
<name>A0AAU8A0A4_9BURK</name>
<evidence type="ECO:0000256" key="7">
    <source>
        <dbReference type="ARBA" id="ARBA00047989"/>
    </source>
</evidence>
<comment type="catalytic activity">
    <reaction evidence="1">
        <text>inosine + phosphate = alpha-D-ribose 1-phosphate + hypoxanthine</text>
        <dbReference type="Rhea" id="RHEA:27646"/>
        <dbReference type="ChEBI" id="CHEBI:17368"/>
        <dbReference type="ChEBI" id="CHEBI:17596"/>
        <dbReference type="ChEBI" id="CHEBI:43474"/>
        <dbReference type="ChEBI" id="CHEBI:57720"/>
        <dbReference type="EC" id="2.4.2.1"/>
    </reaction>
    <physiologicalReaction direction="left-to-right" evidence="1">
        <dbReference type="Rhea" id="RHEA:27647"/>
    </physiologicalReaction>
</comment>
<evidence type="ECO:0000256" key="1">
    <source>
        <dbReference type="ARBA" id="ARBA00000553"/>
    </source>
</evidence>
<comment type="catalytic activity">
    <reaction evidence="7">
        <text>adenosine + H2O + H(+) = inosine + NH4(+)</text>
        <dbReference type="Rhea" id="RHEA:24408"/>
        <dbReference type="ChEBI" id="CHEBI:15377"/>
        <dbReference type="ChEBI" id="CHEBI:15378"/>
        <dbReference type="ChEBI" id="CHEBI:16335"/>
        <dbReference type="ChEBI" id="CHEBI:17596"/>
        <dbReference type="ChEBI" id="CHEBI:28938"/>
        <dbReference type="EC" id="3.5.4.4"/>
    </reaction>
    <physiologicalReaction direction="left-to-right" evidence="7">
        <dbReference type="Rhea" id="RHEA:24409"/>
    </physiologicalReaction>
</comment>
<accession>A0AAU8A0A4</accession>
<evidence type="ECO:0000313" key="11">
    <source>
        <dbReference type="EMBL" id="XCC56849.1"/>
    </source>
</evidence>
<dbReference type="GO" id="GO:0016787">
    <property type="term" value="F:hydrolase activity"/>
    <property type="evidence" value="ECO:0007669"/>
    <property type="project" value="UniProtKB-KW"/>
</dbReference>
<keyword evidence="3" id="KW-0808">Transferase</keyword>
<dbReference type="NCBIfam" id="TIGR00726">
    <property type="entry name" value="peptidoglycan editing factor PgeF"/>
    <property type="match status" value="1"/>
</dbReference>
<dbReference type="Pfam" id="PF02578">
    <property type="entry name" value="Cu-oxidase_4"/>
    <property type="match status" value="1"/>
</dbReference>
<keyword evidence="6" id="KW-0862">Zinc</keyword>
<dbReference type="SUPFAM" id="SSF64438">
    <property type="entry name" value="CNF1/YfiH-like putative cysteine hydrolases"/>
    <property type="match status" value="1"/>
</dbReference>
<gene>
    <name evidence="11" type="primary">pgeF</name>
    <name evidence="11" type="ORF">NKE59_04925</name>
</gene>
<dbReference type="PANTHER" id="PTHR30616:SF2">
    <property type="entry name" value="PURINE NUCLEOSIDE PHOSPHORYLASE LACC1"/>
    <property type="match status" value="1"/>
</dbReference>
<comment type="catalytic activity">
    <reaction evidence="8">
        <text>adenosine + phosphate = alpha-D-ribose 1-phosphate + adenine</text>
        <dbReference type="Rhea" id="RHEA:27642"/>
        <dbReference type="ChEBI" id="CHEBI:16335"/>
        <dbReference type="ChEBI" id="CHEBI:16708"/>
        <dbReference type="ChEBI" id="CHEBI:43474"/>
        <dbReference type="ChEBI" id="CHEBI:57720"/>
        <dbReference type="EC" id="2.4.2.1"/>
    </reaction>
    <physiologicalReaction direction="left-to-right" evidence="8">
        <dbReference type="Rhea" id="RHEA:27643"/>
    </physiologicalReaction>
</comment>
<keyword evidence="4" id="KW-0479">Metal-binding</keyword>
<dbReference type="InterPro" id="IPR011324">
    <property type="entry name" value="Cytotoxic_necrot_fac-like_cat"/>
</dbReference>
<evidence type="ECO:0000256" key="5">
    <source>
        <dbReference type="ARBA" id="ARBA00022801"/>
    </source>
</evidence>
<proteinExistence type="inferred from homology"/>
<evidence type="ECO:0000256" key="2">
    <source>
        <dbReference type="ARBA" id="ARBA00007353"/>
    </source>
</evidence>